<dbReference type="PANTHER" id="PTHR30461:SF23">
    <property type="entry name" value="DNA RECOMBINASE-RELATED"/>
    <property type="match status" value="1"/>
</dbReference>
<dbReference type="InterPro" id="IPR006118">
    <property type="entry name" value="Recombinase_CS"/>
</dbReference>
<feature type="domain" description="Recombinase" evidence="8">
    <location>
        <begin position="162"/>
        <end position="283"/>
    </location>
</feature>
<dbReference type="SUPFAM" id="SSF53041">
    <property type="entry name" value="Resolvase-like"/>
    <property type="match status" value="1"/>
</dbReference>
<dbReference type="PROSITE" id="PS51737">
    <property type="entry name" value="RECOMBINASE_DNA_BIND"/>
    <property type="match status" value="1"/>
</dbReference>
<keyword evidence="6" id="KW-0175">Coiled coil</keyword>
<dbReference type="Gene3D" id="3.90.1750.20">
    <property type="entry name" value="Putative Large Serine Recombinase, Chain B, Domain 2"/>
    <property type="match status" value="1"/>
</dbReference>
<dbReference type="KEGG" id="aqt:FN924_18510"/>
<dbReference type="InterPro" id="IPR036162">
    <property type="entry name" value="Resolvase-like_N_sf"/>
</dbReference>
<dbReference type="PROSITE" id="PS00397">
    <property type="entry name" value="RECOMBINASES_1"/>
    <property type="match status" value="1"/>
</dbReference>
<evidence type="ECO:0000256" key="4">
    <source>
        <dbReference type="PIRSR" id="PIRSR606118-50"/>
    </source>
</evidence>
<dbReference type="Proteomes" id="UP000315215">
    <property type="component" value="Chromosome"/>
</dbReference>
<dbReference type="EMBL" id="CP041666">
    <property type="protein sequence ID" value="QDP41985.1"/>
    <property type="molecule type" value="Genomic_DNA"/>
</dbReference>
<evidence type="ECO:0000256" key="1">
    <source>
        <dbReference type="ARBA" id="ARBA00022908"/>
    </source>
</evidence>
<feature type="domain" description="Resolvase/invertase-type recombinase catalytic" evidence="7">
    <location>
        <begin position="6"/>
        <end position="155"/>
    </location>
</feature>
<protein>
    <submittedName>
        <fullName evidence="9">Recombinase family protein</fullName>
    </submittedName>
</protein>
<sequence length="600" mass="69538">MKPKKVVGIYIRVSTYKQVENGFSLDAQLEEGTKEAHRKFGQDILIESYVDGGISGKNTKDRPALNRMMRDVAEGNIDAIITYKVSRLSRSLSDSLKIVEEIHKEKVKFISIKEGEYGTPHGNLQFNILVSVAQYQREDVAENVQFGMSQRAREGKWNGGQLLGYDTVSKELIINEEEAETIKLIFDKYVREGWGTKKISNHLNEIGKRTKKGKTFSIVSVSTILDNPAYKGYTRYNQVIGWETNRRKGKNPDYILTKGIHERIIDEETWDKAAELREKRRTGTPRQYSGSFPLTSLAKCPECGSYMTSQYGSKRKDGTKKRYYVCGQYHNKGRSVCNPNTIDAAWLEKAVFDRLTKSLQSDSVIKDITERMNKQLEKHPKYAEQSKEVKILQNQLTKLEANKKRIQDSVETGSGIYTEEEAIARINGIRTEINEIQNKIFTLIEKQPKNSTSIKQVTPELIRQQLQEFLDLSTYLEPMQFRELLVASIEKIEAEKKSLKHIHFSFIAHMPEEESSNSIPSFIKHIIRENKLYNKRIPLIIKGLYFKPIRYLFMVRFPPINPKRPINLLHQHQPHQLMRKCHLRKRQRKITSIRYFLTQA</sequence>
<gene>
    <name evidence="9" type="ORF">FN924_18510</name>
</gene>
<keyword evidence="1" id="KW-0229">DNA integration</keyword>
<dbReference type="Pfam" id="PF00239">
    <property type="entry name" value="Resolvase"/>
    <property type="match status" value="1"/>
</dbReference>
<dbReference type="Pfam" id="PF07508">
    <property type="entry name" value="Recombinase"/>
    <property type="match status" value="1"/>
</dbReference>
<dbReference type="InterPro" id="IPR006119">
    <property type="entry name" value="Resolv_N"/>
</dbReference>
<accession>A0A516KKS4</accession>
<keyword evidence="2" id="KW-0238">DNA-binding</keyword>
<dbReference type="PROSITE" id="PS51736">
    <property type="entry name" value="RECOMBINASES_3"/>
    <property type="match status" value="1"/>
</dbReference>
<evidence type="ECO:0000259" key="8">
    <source>
        <dbReference type="PROSITE" id="PS51737"/>
    </source>
</evidence>
<dbReference type="OrthoDB" id="9811097at2"/>
<evidence type="ECO:0000256" key="6">
    <source>
        <dbReference type="SAM" id="Coils"/>
    </source>
</evidence>
<organism evidence="9 10">
    <name type="scientific">Radiobacillus deserti</name>
    <dbReference type="NCBI Taxonomy" id="2594883"/>
    <lineage>
        <taxon>Bacteria</taxon>
        <taxon>Bacillati</taxon>
        <taxon>Bacillota</taxon>
        <taxon>Bacilli</taxon>
        <taxon>Bacillales</taxon>
        <taxon>Bacillaceae</taxon>
        <taxon>Radiobacillus</taxon>
    </lineage>
</organism>
<reference evidence="9 10" key="1">
    <citation type="submission" date="2019-07" db="EMBL/GenBank/DDBJ databases">
        <authorList>
            <person name="Li J."/>
        </authorList>
    </citation>
    <scope>NUCLEOTIDE SEQUENCE [LARGE SCALE GENOMIC DNA]</scope>
    <source>
        <strain evidence="9 10">TKL69</strain>
    </source>
</reference>
<dbReference type="InterPro" id="IPR038109">
    <property type="entry name" value="DNA_bind_recomb_sf"/>
</dbReference>
<feature type="coiled-coil region" evidence="6">
    <location>
        <begin position="382"/>
        <end position="439"/>
    </location>
</feature>
<dbReference type="Pfam" id="PF13408">
    <property type="entry name" value="Zn_ribbon_recom"/>
    <property type="match status" value="1"/>
</dbReference>
<evidence type="ECO:0000259" key="7">
    <source>
        <dbReference type="PROSITE" id="PS51736"/>
    </source>
</evidence>
<evidence type="ECO:0000256" key="3">
    <source>
        <dbReference type="ARBA" id="ARBA00023172"/>
    </source>
</evidence>
<evidence type="ECO:0000256" key="5">
    <source>
        <dbReference type="PROSITE-ProRule" id="PRU10137"/>
    </source>
</evidence>
<dbReference type="InterPro" id="IPR011109">
    <property type="entry name" value="DNA_bind_recombinase_dom"/>
</dbReference>
<dbReference type="GO" id="GO:0003677">
    <property type="term" value="F:DNA binding"/>
    <property type="evidence" value="ECO:0007669"/>
    <property type="project" value="UniProtKB-KW"/>
</dbReference>
<dbReference type="GO" id="GO:0000150">
    <property type="term" value="F:DNA strand exchange activity"/>
    <property type="evidence" value="ECO:0007669"/>
    <property type="project" value="InterPro"/>
</dbReference>
<evidence type="ECO:0000256" key="2">
    <source>
        <dbReference type="ARBA" id="ARBA00023125"/>
    </source>
</evidence>
<dbReference type="InterPro" id="IPR025827">
    <property type="entry name" value="Zn_ribbon_recom_dom"/>
</dbReference>
<dbReference type="PANTHER" id="PTHR30461">
    <property type="entry name" value="DNA-INVERTASE FROM LAMBDOID PROPHAGE"/>
    <property type="match status" value="1"/>
</dbReference>
<dbReference type="GO" id="GO:0015074">
    <property type="term" value="P:DNA integration"/>
    <property type="evidence" value="ECO:0007669"/>
    <property type="project" value="UniProtKB-KW"/>
</dbReference>
<keyword evidence="3" id="KW-0233">DNA recombination</keyword>
<evidence type="ECO:0000313" key="9">
    <source>
        <dbReference type="EMBL" id="QDP41985.1"/>
    </source>
</evidence>
<dbReference type="AlphaFoldDB" id="A0A516KKS4"/>
<evidence type="ECO:0000313" key="10">
    <source>
        <dbReference type="Proteomes" id="UP000315215"/>
    </source>
</evidence>
<dbReference type="Gene3D" id="3.40.50.1390">
    <property type="entry name" value="Resolvase, N-terminal catalytic domain"/>
    <property type="match status" value="1"/>
</dbReference>
<feature type="active site" description="O-(5'-phospho-DNA)-serine intermediate" evidence="4 5">
    <location>
        <position position="14"/>
    </location>
</feature>
<proteinExistence type="predicted"/>
<dbReference type="InterPro" id="IPR050639">
    <property type="entry name" value="SSR_resolvase"/>
</dbReference>
<keyword evidence="10" id="KW-1185">Reference proteome</keyword>
<dbReference type="SMART" id="SM00857">
    <property type="entry name" value="Resolvase"/>
    <property type="match status" value="1"/>
</dbReference>
<dbReference type="CDD" id="cd00338">
    <property type="entry name" value="Ser_Recombinase"/>
    <property type="match status" value="1"/>
</dbReference>
<name>A0A516KKS4_9BACI</name>